<keyword evidence="2" id="KW-1185">Reference proteome</keyword>
<evidence type="ECO:0000313" key="1">
    <source>
        <dbReference type="EMBL" id="WIA22401.1"/>
    </source>
</evidence>
<dbReference type="InterPro" id="IPR043129">
    <property type="entry name" value="ATPase_NBD"/>
</dbReference>
<dbReference type="EMBL" id="CP126221">
    <property type="protein sequence ID" value="WIA22401.1"/>
    <property type="molecule type" value="Genomic_DNA"/>
</dbReference>
<accession>A0ABY8UPV3</accession>
<gene>
    <name evidence="1" type="ORF">OEZ85_004707</name>
</gene>
<dbReference type="PANTHER" id="PTHR14187">
    <property type="entry name" value="ALPHA KINASE/ELONGATION FACTOR 2 KINASE"/>
    <property type="match status" value="1"/>
</dbReference>
<proteinExistence type="predicted"/>
<reference evidence="1 2" key="1">
    <citation type="submission" date="2023-05" db="EMBL/GenBank/DDBJ databases">
        <title>A 100% complete, gapless, phased diploid assembly of the Scenedesmus obliquus UTEX 3031 genome.</title>
        <authorList>
            <person name="Biondi T.C."/>
            <person name="Hanschen E.R."/>
            <person name="Kwon T."/>
            <person name="Eng W."/>
            <person name="Kruse C.P.S."/>
            <person name="Koehler S.I."/>
            <person name="Kunde Y."/>
            <person name="Gleasner C.D."/>
            <person name="You Mak K.T."/>
            <person name="Polle J."/>
            <person name="Hovde B.T."/>
            <person name="Starkenburg S.R."/>
        </authorList>
    </citation>
    <scope>NUCLEOTIDE SEQUENCE [LARGE SCALE GENOMIC DNA]</scope>
    <source>
        <strain evidence="1 2">DOE0152z</strain>
    </source>
</reference>
<protein>
    <submittedName>
        <fullName evidence="1">Uncharacterized protein</fullName>
    </submittedName>
</protein>
<dbReference type="PANTHER" id="PTHR14187:SF5">
    <property type="entry name" value="HEAT SHOCK 70 KDA PROTEIN 12A"/>
    <property type="match status" value="1"/>
</dbReference>
<dbReference type="Proteomes" id="UP001244341">
    <property type="component" value="Chromosome 14b"/>
</dbReference>
<dbReference type="Gene3D" id="3.90.640.10">
    <property type="entry name" value="Actin, Chain A, domain 4"/>
    <property type="match status" value="1"/>
</dbReference>
<dbReference type="SUPFAM" id="SSF53067">
    <property type="entry name" value="Actin-like ATPase domain"/>
    <property type="match status" value="1"/>
</dbReference>
<name>A0ABY8UPV3_TETOB</name>
<evidence type="ECO:0000313" key="2">
    <source>
        <dbReference type="Proteomes" id="UP001244341"/>
    </source>
</evidence>
<organism evidence="1 2">
    <name type="scientific">Tetradesmus obliquus</name>
    <name type="common">Green alga</name>
    <name type="synonym">Acutodesmus obliquus</name>
    <dbReference type="NCBI Taxonomy" id="3088"/>
    <lineage>
        <taxon>Eukaryota</taxon>
        <taxon>Viridiplantae</taxon>
        <taxon>Chlorophyta</taxon>
        <taxon>core chlorophytes</taxon>
        <taxon>Chlorophyceae</taxon>
        <taxon>CS clade</taxon>
        <taxon>Sphaeropleales</taxon>
        <taxon>Scenedesmaceae</taxon>
        <taxon>Tetradesmus</taxon>
    </lineage>
</organism>
<sequence length="585" mass="63640">MASFDQLGLGSFCYFISLDFGTHGSGFAYSAASDGFEVKTFQYWPGQRGLPAPKTRTALLYSRASPSAPLAWGWQAIEQYADLPEEQRPHFLLLTDFKLHLMPEDFEGLTPLPSGFSVRKVVGDFLRCLMELVNSTLTAHYGSRYRPSKARFCLTVPAGLSQSSMLTMREAALDAGIMPTLHSKALLLATEPEAAALLVQQRRQLNGLGGDVRRFMVIDMGGGTVDMTLHKAEAALQGGDFALTEVTHRECLAEGATRVDGRFLEHLAGQLGSDTYAEWASDHANAGDLLDFINMEWEACKCSFGSSKITPSDVQVAVPYSLVYSADDATRDELEAAGNRLLLPHDTMAGFFQPSLEAIAAKAKDMLVRAGGADTVVLVGGFSASQHAIRYLRAELEAPGRPLVAPAYARSAVLEGGVWYARYPAAIAARCSSMSYGVRTATRWQPGAPNRVWLPHKQGYSRCTEGFSQYVAKDELVKAGSSITKSFTPLYPQQTAVVFDIYGCLQKAAKYTTEETMKKIASVTIDIPPGAYSDPQDYCLTACFSFGEAQISVRCVDEQSGAERRTSLLFDSSEVCRELLAELAA</sequence>
<dbReference type="Gene3D" id="3.30.420.40">
    <property type="match status" value="2"/>
</dbReference>